<dbReference type="EC" id="6.5.1.2" evidence="2 14"/>
<evidence type="ECO:0000256" key="11">
    <source>
        <dbReference type="ARBA" id="ARBA00023204"/>
    </source>
</evidence>
<dbReference type="InterPro" id="IPR013840">
    <property type="entry name" value="DNAligase_N"/>
</dbReference>
<feature type="binding site" evidence="14">
    <location>
        <position position="147"/>
    </location>
    <ligand>
        <name>NAD(+)</name>
        <dbReference type="ChEBI" id="CHEBI:57540"/>
    </ligand>
</feature>
<evidence type="ECO:0000256" key="10">
    <source>
        <dbReference type="ARBA" id="ARBA00023027"/>
    </source>
</evidence>
<dbReference type="Proteomes" id="UP000177565">
    <property type="component" value="Unassembled WGS sequence"/>
</dbReference>
<dbReference type="GO" id="GO:0006260">
    <property type="term" value="P:DNA replication"/>
    <property type="evidence" value="ECO:0007669"/>
    <property type="project" value="UniProtKB-KW"/>
</dbReference>
<dbReference type="EMBL" id="MHRQ01000021">
    <property type="protein sequence ID" value="OHA26371.1"/>
    <property type="molecule type" value="Genomic_DNA"/>
</dbReference>
<dbReference type="HAMAP" id="MF_01588">
    <property type="entry name" value="DNA_ligase_A"/>
    <property type="match status" value="1"/>
</dbReference>
<keyword evidence="7 14" id="KW-0227">DNA damage</keyword>
<keyword evidence="14" id="KW-0464">Manganese</keyword>
<evidence type="ECO:0000256" key="14">
    <source>
        <dbReference type="HAMAP-Rule" id="MF_01588"/>
    </source>
</evidence>
<gene>
    <name evidence="14" type="primary">ligA</name>
    <name evidence="16" type="ORF">A3C06_01570</name>
</gene>
<feature type="binding site" evidence="14">
    <location>
        <begin position="88"/>
        <end position="89"/>
    </location>
    <ligand>
        <name>NAD(+)</name>
        <dbReference type="ChEBI" id="CHEBI:57540"/>
    </ligand>
</feature>
<dbReference type="SUPFAM" id="SSF50249">
    <property type="entry name" value="Nucleic acid-binding proteins"/>
    <property type="match status" value="1"/>
</dbReference>
<keyword evidence="4 14" id="KW-0436">Ligase</keyword>
<evidence type="ECO:0000256" key="8">
    <source>
        <dbReference type="ARBA" id="ARBA00022833"/>
    </source>
</evidence>
<keyword evidence="9 14" id="KW-0460">Magnesium</keyword>
<evidence type="ECO:0000256" key="4">
    <source>
        <dbReference type="ARBA" id="ARBA00022598"/>
    </source>
</evidence>
<feature type="binding site" evidence="14">
    <location>
        <position position="321"/>
    </location>
    <ligand>
        <name>NAD(+)</name>
        <dbReference type="ChEBI" id="CHEBI:57540"/>
    </ligand>
</feature>
<keyword evidence="10 14" id="KW-0520">NAD</keyword>
<organism evidence="16 17">
    <name type="scientific">Candidatus Taylorbacteria bacterium RIFCSPHIGHO2_02_FULL_46_13</name>
    <dbReference type="NCBI Taxonomy" id="1802312"/>
    <lineage>
        <taxon>Bacteria</taxon>
        <taxon>Candidatus Tayloriibacteriota</taxon>
    </lineage>
</organism>
<evidence type="ECO:0000313" key="17">
    <source>
        <dbReference type="Proteomes" id="UP000177565"/>
    </source>
</evidence>
<dbReference type="PANTHER" id="PTHR23389:SF9">
    <property type="entry name" value="DNA LIGASE"/>
    <property type="match status" value="1"/>
</dbReference>
<dbReference type="InterPro" id="IPR033136">
    <property type="entry name" value="DNA_ligase_CS"/>
</dbReference>
<feature type="binding site" evidence="14">
    <location>
        <position position="181"/>
    </location>
    <ligand>
        <name>NAD(+)</name>
        <dbReference type="ChEBI" id="CHEBI:57540"/>
    </ligand>
</feature>
<dbReference type="Gene3D" id="2.40.50.140">
    <property type="entry name" value="Nucleic acid-binding proteins"/>
    <property type="match status" value="1"/>
</dbReference>
<reference evidence="16 17" key="1">
    <citation type="journal article" date="2016" name="Nat. Commun.">
        <title>Thousands of microbial genomes shed light on interconnected biogeochemical processes in an aquifer system.</title>
        <authorList>
            <person name="Anantharaman K."/>
            <person name="Brown C.T."/>
            <person name="Hug L.A."/>
            <person name="Sharon I."/>
            <person name="Castelle C.J."/>
            <person name="Probst A.J."/>
            <person name="Thomas B.C."/>
            <person name="Singh A."/>
            <person name="Wilkins M.J."/>
            <person name="Karaoz U."/>
            <person name="Brodie E.L."/>
            <person name="Williams K.H."/>
            <person name="Hubbard S.S."/>
            <person name="Banfield J.F."/>
        </authorList>
    </citation>
    <scope>NUCLEOTIDE SEQUENCE [LARGE SCALE GENOMIC DNA]</scope>
</reference>
<dbReference type="SMART" id="SM00532">
    <property type="entry name" value="LIGANc"/>
    <property type="match status" value="1"/>
</dbReference>
<dbReference type="GO" id="GO:0046872">
    <property type="term" value="F:metal ion binding"/>
    <property type="evidence" value="ECO:0007669"/>
    <property type="project" value="UniProtKB-KW"/>
</dbReference>
<name>A0A1G2MTR3_9BACT</name>
<dbReference type="InterPro" id="IPR013839">
    <property type="entry name" value="DNAligase_adenylation"/>
</dbReference>
<evidence type="ECO:0000259" key="15">
    <source>
        <dbReference type="PROSITE" id="PS50172"/>
    </source>
</evidence>
<dbReference type="PANTHER" id="PTHR23389">
    <property type="entry name" value="CHROMOSOME TRANSMISSION FIDELITY FACTOR 18"/>
    <property type="match status" value="1"/>
</dbReference>
<dbReference type="GO" id="GO:0006281">
    <property type="term" value="P:DNA repair"/>
    <property type="evidence" value="ECO:0007669"/>
    <property type="project" value="UniProtKB-KW"/>
</dbReference>
<dbReference type="SUPFAM" id="SSF47781">
    <property type="entry name" value="RuvA domain 2-like"/>
    <property type="match status" value="1"/>
</dbReference>
<dbReference type="Pfam" id="PF14520">
    <property type="entry name" value="HHH_5"/>
    <property type="match status" value="1"/>
</dbReference>
<dbReference type="Pfam" id="PF12826">
    <property type="entry name" value="HHH_2"/>
    <property type="match status" value="1"/>
</dbReference>
<evidence type="ECO:0000256" key="7">
    <source>
        <dbReference type="ARBA" id="ARBA00022763"/>
    </source>
</evidence>
<comment type="similarity">
    <text evidence="13 14">Belongs to the NAD-dependent DNA ligase family. LigA subfamily.</text>
</comment>
<dbReference type="Gene3D" id="1.10.150.20">
    <property type="entry name" value="5' to 3' exonuclease, C-terminal subdomain"/>
    <property type="match status" value="2"/>
</dbReference>
<comment type="caution">
    <text evidence="16">The sequence shown here is derived from an EMBL/GenBank/DDBJ whole genome shotgun (WGS) entry which is preliminary data.</text>
</comment>
<dbReference type="Gene3D" id="3.40.50.10190">
    <property type="entry name" value="BRCT domain"/>
    <property type="match status" value="1"/>
</dbReference>
<dbReference type="SUPFAM" id="SSF52113">
    <property type="entry name" value="BRCT domain"/>
    <property type="match status" value="1"/>
</dbReference>
<dbReference type="GO" id="GO:0003911">
    <property type="term" value="F:DNA ligase (NAD+) activity"/>
    <property type="evidence" value="ECO:0007669"/>
    <property type="project" value="UniProtKB-UniRule"/>
</dbReference>
<dbReference type="Pfam" id="PF00533">
    <property type="entry name" value="BRCT"/>
    <property type="match status" value="1"/>
</dbReference>
<dbReference type="PIRSF" id="PIRSF001604">
    <property type="entry name" value="LigA"/>
    <property type="match status" value="1"/>
</dbReference>
<evidence type="ECO:0000256" key="1">
    <source>
        <dbReference type="ARBA" id="ARBA00004067"/>
    </source>
</evidence>
<dbReference type="CDD" id="cd17748">
    <property type="entry name" value="BRCT_DNA_ligase_like"/>
    <property type="match status" value="1"/>
</dbReference>
<dbReference type="InterPro" id="IPR003583">
    <property type="entry name" value="Hlx-hairpin-Hlx_DNA-bd_motif"/>
</dbReference>
<dbReference type="STRING" id="1802312.A3C06_01570"/>
<dbReference type="Pfam" id="PF01653">
    <property type="entry name" value="DNA_ligase_aden"/>
    <property type="match status" value="1"/>
</dbReference>
<feature type="binding site" evidence="14">
    <location>
        <position position="124"/>
    </location>
    <ligand>
        <name>NAD(+)</name>
        <dbReference type="ChEBI" id="CHEBI:57540"/>
    </ligand>
</feature>
<keyword evidence="11 14" id="KW-0234">DNA repair</keyword>
<keyword evidence="8 14" id="KW-0862">Zinc</keyword>
<dbReference type="SUPFAM" id="SSF56091">
    <property type="entry name" value="DNA ligase/mRNA capping enzyme, catalytic domain"/>
    <property type="match status" value="1"/>
</dbReference>
<evidence type="ECO:0000256" key="13">
    <source>
        <dbReference type="ARBA" id="ARBA00060881"/>
    </source>
</evidence>
<dbReference type="Gene3D" id="6.20.10.30">
    <property type="match status" value="1"/>
</dbReference>
<dbReference type="NCBIfam" id="TIGR00575">
    <property type="entry name" value="dnlj"/>
    <property type="match status" value="1"/>
</dbReference>
<dbReference type="SMART" id="SM00278">
    <property type="entry name" value="HhH1"/>
    <property type="match status" value="4"/>
</dbReference>
<evidence type="ECO:0000313" key="16">
    <source>
        <dbReference type="EMBL" id="OHA26371.1"/>
    </source>
</evidence>
<evidence type="ECO:0000256" key="3">
    <source>
        <dbReference type="ARBA" id="ARBA00013308"/>
    </source>
</evidence>
<feature type="domain" description="BRCT" evidence="15">
    <location>
        <begin position="596"/>
        <end position="672"/>
    </location>
</feature>
<dbReference type="Pfam" id="PF03120">
    <property type="entry name" value="OB_DNA_ligase"/>
    <property type="match status" value="1"/>
</dbReference>
<dbReference type="InterPro" id="IPR010994">
    <property type="entry name" value="RuvA_2-like"/>
</dbReference>
<dbReference type="PROSITE" id="PS01056">
    <property type="entry name" value="DNA_LIGASE_N2"/>
    <property type="match status" value="1"/>
</dbReference>
<feature type="binding site" evidence="14">
    <location>
        <position position="297"/>
    </location>
    <ligand>
        <name>NAD(+)</name>
        <dbReference type="ChEBI" id="CHEBI:57540"/>
    </ligand>
</feature>
<dbReference type="Gene3D" id="1.10.287.610">
    <property type="entry name" value="Helix hairpin bin"/>
    <property type="match status" value="1"/>
</dbReference>
<evidence type="ECO:0000256" key="6">
    <source>
        <dbReference type="ARBA" id="ARBA00022723"/>
    </source>
</evidence>
<dbReference type="FunFam" id="1.10.150.20:FF:000006">
    <property type="entry name" value="DNA ligase"/>
    <property type="match status" value="1"/>
</dbReference>
<dbReference type="CDD" id="cd00114">
    <property type="entry name" value="LIGANc"/>
    <property type="match status" value="1"/>
</dbReference>
<feature type="active site" description="N6-AMP-lysine intermediate" evidence="14">
    <location>
        <position position="126"/>
    </location>
</feature>
<evidence type="ECO:0000256" key="12">
    <source>
        <dbReference type="ARBA" id="ARBA00034005"/>
    </source>
</evidence>
<dbReference type="InterPro" id="IPR012340">
    <property type="entry name" value="NA-bd_OB-fold"/>
</dbReference>
<dbReference type="Gene3D" id="3.30.470.30">
    <property type="entry name" value="DNA ligase/mRNA capping enzyme"/>
    <property type="match status" value="1"/>
</dbReference>
<dbReference type="InterPro" id="IPR001679">
    <property type="entry name" value="DNA_ligase"/>
</dbReference>
<comment type="function">
    <text evidence="1 14">DNA ligase that catalyzes the formation of phosphodiester linkages between 5'-phosphoryl and 3'-hydroxyl groups in double-stranded DNA using NAD as a coenzyme and as the energy source for the reaction. It is essential for DNA replication and repair of damaged DNA.</text>
</comment>
<dbReference type="AlphaFoldDB" id="A0A1G2MTR3"/>
<evidence type="ECO:0000256" key="2">
    <source>
        <dbReference type="ARBA" id="ARBA00012722"/>
    </source>
</evidence>
<comment type="catalytic activity">
    <reaction evidence="12 14">
        <text>NAD(+) + (deoxyribonucleotide)n-3'-hydroxyl + 5'-phospho-(deoxyribonucleotide)m = (deoxyribonucleotide)n+m + AMP + beta-nicotinamide D-nucleotide.</text>
        <dbReference type="EC" id="6.5.1.2"/>
    </reaction>
</comment>
<dbReference type="NCBIfam" id="NF005932">
    <property type="entry name" value="PRK07956.1"/>
    <property type="match status" value="1"/>
</dbReference>
<accession>A0A1G2MTR3</accession>
<dbReference type="GO" id="GO:0003677">
    <property type="term" value="F:DNA binding"/>
    <property type="evidence" value="ECO:0007669"/>
    <property type="project" value="InterPro"/>
</dbReference>
<proteinExistence type="inferred from homology"/>
<feature type="binding site" evidence="14">
    <location>
        <position position="418"/>
    </location>
    <ligand>
        <name>Zn(2+)</name>
        <dbReference type="ChEBI" id="CHEBI:29105"/>
    </ligand>
</feature>
<dbReference type="PROSITE" id="PS50172">
    <property type="entry name" value="BRCT"/>
    <property type="match status" value="1"/>
</dbReference>
<dbReference type="GO" id="GO:0005829">
    <property type="term" value="C:cytosol"/>
    <property type="evidence" value="ECO:0007669"/>
    <property type="project" value="TreeGrafter"/>
</dbReference>
<evidence type="ECO:0000256" key="9">
    <source>
        <dbReference type="ARBA" id="ARBA00022842"/>
    </source>
</evidence>
<dbReference type="InterPro" id="IPR036420">
    <property type="entry name" value="BRCT_dom_sf"/>
</dbReference>
<comment type="caution">
    <text evidence="14">Lacks conserved residue(s) required for the propagation of feature annotation.</text>
</comment>
<dbReference type="InterPro" id="IPR004150">
    <property type="entry name" value="NAD_DNA_ligase_OB"/>
</dbReference>
<comment type="cofactor">
    <cofactor evidence="14">
        <name>Mg(2+)</name>
        <dbReference type="ChEBI" id="CHEBI:18420"/>
    </cofactor>
    <cofactor evidence="14">
        <name>Mn(2+)</name>
        <dbReference type="ChEBI" id="CHEBI:29035"/>
    </cofactor>
</comment>
<evidence type="ECO:0000256" key="5">
    <source>
        <dbReference type="ARBA" id="ARBA00022705"/>
    </source>
</evidence>
<dbReference type="FunFam" id="2.40.50.140:FF:000012">
    <property type="entry name" value="DNA ligase"/>
    <property type="match status" value="1"/>
</dbReference>
<sequence length="672" mass="74651">MPNTDAIPQEVKARVKSLRQAIEKYRYDYHVLDRETITPAALDSLKNELVKLEHAYPALVTSDSPTQRIGGKPLPEFVKVIHKVAQWSFNDAFTEEDIREFDARVKRFLLSRLNLDSKPSYVCELKIDGLKIILEYEKGMFVRAATRGDGKVGEDVTGNVKTIEAVPLRLSRDIDIIVEGEVWLPKSRLTTLNREQKKAGLPPFANPRNVAAGSIRQLDPKISASRKLEVFIYDIAGGSERKPDTQIDELETLRDLGFKVNPHFKQCVNTEAIITYWEEWQKRAHKEDYLIDGVVVKVNEQNFQEVLGYTGKAPRFGIAFKFPAEQVTTVVEDIVLQVGRTGVVTPVANLKPVSVAGSTVSRATLHNEDEIKRLDVRIGDTVILQKAGDVIPDIVSVVKELRLKKSKPYIFPTYVSACGGDGRIERIEGQAAWRCINKNSFAQLERKFYHFVGKHALDIEGLGPKIIDLLLEHKLISSFDDIFTLKRGDLLQLPRFAELSVDNLLAAIAKSEIVALPRFLVSLSIPQVGEETAEDVAAHFKTLEAIHAASFERLEAINGVGPIVARSICDWFSDKENSRLVDRLLKHVRIQKTVAPTSGIFSGKTFVLTGTLSSLSRDQAKARIKALGGEISESVSKKTSYVVAGGNPGSKIEKAASLGVPVLSEEAFLKLL</sequence>
<dbReference type="InterPro" id="IPR001357">
    <property type="entry name" value="BRCT_dom"/>
</dbReference>
<dbReference type="SMART" id="SM00292">
    <property type="entry name" value="BRCT"/>
    <property type="match status" value="1"/>
</dbReference>
<keyword evidence="6 14" id="KW-0479">Metal-binding</keyword>
<keyword evidence="5 14" id="KW-0235">DNA replication</keyword>
<dbReference type="InterPro" id="IPR041663">
    <property type="entry name" value="DisA/LigA_HHH"/>
</dbReference>
<protein>
    <recommendedName>
        <fullName evidence="3 14">DNA ligase</fullName>
        <ecNumber evidence="2 14">6.5.1.2</ecNumber>
    </recommendedName>
    <alternativeName>
        <fullName evidence="14">Polydeoxyribonucleotide synthase [NAD(+)]</fullName>
    </alternativeName>
</protein>